<keyword evidence="2" id="KW-1133">Transmembrane helix</keyword>
<feature type="region of interest" description="Disordered" evidence="1">
    <location>
        <begin position="124"/>
        <end position="143"/>
    </location>
</feature>
<feature type="transmembrane region" description="Helical" evidence="2">
    <location>
        <begin position="6"/>
        <end position="26"/>
    </location>
</feature>
<proteinExistence type="predicted"/>
<name>A0ABZ0S3B6_9BACI</name>
<evidence type="ECO:0000313" key="3">
    <source>
        <dbReference type="EMBL" id="WPK11927.1"/>
    </source>
</evidence>
<dbReference type="RefSeq" id="WP_319836805.1">
    <property type="nucleotide sequence ID" value="NZ_CP137624.1"/>
</dbReference>
<dbReference type="EMBL" id="CP137624">
    <property type="protein sequence ID" value="WPK11927.1"/>
    <property type="molecule type" value="Genomic_DNA"/>
</dbReference>
<dbReference type="InterPro" id="IPR046118">
    <property type="entry name" value="DUF6115"/>
</dbReference>
<dbReference type="Pfam" id="PF19610">
    <property type="entry name" value="DUF6115"/>
    <property type="match status" value="1"/>
</dbReference>
<keyword evidence="2" id="KW-0812">Transmembrane</keyword>
<accession>A0ABZ0S3B6</accession>
<evidence type="ECO:0000313" key="4">
    <source>
        <dbReference type="Proteomes" id="UP001322664"/>
    </source>
</evidence>
<feature type="compositionally biased region" description="Basic and acidic residues" evidence="1">
    <location>
        <begin position="124"/>
        <end position="141"/>
    </location>
</feature>
<keyword evidence="2" id="KW-0472">Membrane</keyword>
<protein>
    <submittedName>
        <fullName evidence="3">Uncharacterized protein</fullName>
    </submittedName>
</protein>
<reference evidence="3 4" key="1">
    <citation type="submission" date="2023-09" db="EMBL/GenBank/DDBJ databases">
        <authorList>
            <person name="Page C.A."/>
            <person name="Perez-Diaz I.M."/>
        </authorList>
    </citation>
    <scope>NUCLEOTIDE SEQUENCE [LARGE SCALE GENOMIC DNA]</scope>
    <source>
        <strain evidence="3 4">Ll15</strain>
    </source>
</reference>
<gene>
    <name evidence="3" type="ORF">R6U77_18850</name>
</gene>
<organism evidence="3 4">
    <name type="scientific">Lysinibacillus louembei</name>
    <dbReference type="NCBI Taxonomy" id="1470088"/>
    <lineage>
        <taxon>Bacteria</taxon>
        <taxon>Bacillati</taxon>
        <taxon>Bacillota</taxon>
        <taxon>Bacilli</taxon>
        <taxon>Bacillales</taxon>
        <taxon>Bacillaceae</taxon>
        <taxon>Lysinibacillus</taxon>
    </lineage>
</organism>
<keyword evidence="4" id="KW-1185">Reference proteome</keyword>
<evidence type="ECO:0000256" key="1">
    <source>
        <dbReference type="SAM" id="MobiDB-lite"/>
    </source>
</evidence>
<sequence>MNSVISFLIIGLIIAQLIIFYLIILLNNKVAKFKDLEVRQNQLMQEMDDAIGVYLIEMREENDRLLRELTTVKNAMPDIKQDANHFVDIKREQLSESVLKEQVPIEKKAFVPKNVAANVYKQQKRQELEKHEAPAPKRESLTPEQQILAMHRNGKSIEEIAKQTQKGKTEIELLIKFHS</sequence>
<dbReference type="Proteomes" id="UP001322664">
    <property type="component" value="Chromosome"/>
</dbReference>
<evidence type="ECO:0000256" key="2">
    <source>
        <dbReference type="SAM" id="Phobius"/>
    </source>
</evidence>